<comment type="subunit">
    <text evidence="6">Homodimer.</text>
</comment>
<evidence type="ECO:0000256" key="6">
    <source>
        <dbReference type="RuleBase" id="RU003843"/>
    </source>
</evidence>
<evidence type="ECO:0000256" key="5">
    <source>
        <dbReference type="ARBA" id="ARBA00023239"/>
    </source>
</evidence>
<keyword evidence="1 6" id="KW-0686">Riboflavin biosynthesis</keyword>
<comment type="cofactor">
    <cofactor evidence="6">
        <name>Mg(2+)</name>
        <dbReference type="ChEBI" id="CHEBI:18420"/>
    </cofactor>
    <cofactor evidence="6">
        <name>Mn(2+)</name>
        <dbReference type="ChEBI" id="CHEBI:29035"/>
    </cofactor>
    <text evidence="6">Binds 2 divalent metal cations per subunit. Magnesium or manganese.</text>
</comment>
<comment type="pathway">
    <text evidence="6">Cofactor biosynthesis; riboflavin biosynthesis; 2-hydroxy-3-oxobutyl phosphate from D-ribulose 5-phosphate: step 1/1.</text>
</comment>
<dbReference type="KEGG" id="mmil:sm9_0009"/>
<dbReference type="NCBIfam" id="TIGR00506">
    <property type="entry name" value="ribB"/>
    <property type="match status" value="1"/>
</dbReference>
<proteinExistence type="inferred from homology"/>
<dbReference type="UniPathway" id="UPA00275">
    <property type="reaction ID" value="UER00399"/>
</dbReference>
<dbReference type="GO" id="GO:0008686">
    <property type="term" value="F:3,4-dihydroxy-2-butanone-4-phosphate synthase activity"/>
    <property type="evidence" value="ECO:0007669"/>
    <property type="project" value="UniProtKB-EC"/>
</dbReference>
<evidence type="ECO:0000256" key="3">
    <source>
        <dbReference type="ARBA" id="ARBA00022842"/>
    </source>
</evidence>
<dbReference type="InterPro" id="IPR017945">
    <property type="entry name" value="DHBP_synth_RibB-like_a/b_dom"/>
</dbReference>
<accession>A0A0U3CDD9</accession>
<dbReference type="GO" id="GO:0046872">
    <property type="term" value="F:metal ion binding"/>
    <property type="evidence" value="ECO:0007669"/>
    <property type="project" value="UniProtKB-KW"/>
</dbReference>
<evidence type="ECO:0000256" key="1">
    <source>
        <dbReference type="ARBA" id="ARBA00022619"/>
    </source>
</evidence>
<dbReference type="GO" id="GO:0009231">
    <property type="term" value="P:riboflavin biosynthetic process"/>
    <property type="evidence" value="ECO:0007669"/>
    <property type="project" value="UniProtKB-UniPathway"/>
</dbReference>
<evidence type="ECO:0000313" key="7">
    <source>
        <dbReference type="EMBL" id="ALT67819.1"/>
    </source>
</evidence>
<keyword evidence="2 6" id="KW-0479">Metal-binding</keyword>
<dbReference type="Gene3D" id="3.90.870.10">
    <property type="entry name" value="DHBP synthase"/>
    <property type="match status" value="1"/>
</dbReference>
<evidence type="ECO:0000256" key="4">
    <source>
        <dbReference type="ARBA" id="ARBA00023211"/>
    </source>
</evidence>
<keyword evidence="4 6" id="KW-0464">Manganese</keyword>
<dbReference type="Proteomes" id="UP000067738">
    <property type="component" value="Chromosome"/>
</dbReference>
<evidence type="ECO:0000256" key="2">
    <source>
        <dbReference type="ARBA" id="ARBA00022723"/>
    </source>
</evidence>
<dbReference type="OrthoDB" id="25735at2157"/>
<keyword evidence="3 6" id="KW-0460">Magnesium</keyword>
<dbReference type="EC" id="4.1.99.12" evidence="6"/>
<dbReference type="SUPFAM" id="SSF55821">
    <property type="entry name" value="YrdC/RibB"/>
    <property type="match status" value="1"/>
</dbReference>
<dbReference type="GeneID" id="26734990"/>
<dbReference type="PANTHER" id="PTHR21327">
    <property type="entry name" value="GTP CYCLOHYDROLASE II-RELATED"/>
    <property type="match status" value="1"/>
</dbReference>
<protein>
    <recommendedName>
        <fullName evidence="6">3,4-dihydroxy-2-butanone 4-phosphate synthase</fullName>
        <shortName evidence="6">DHBP synthase</shortName>
        <ecNumber evidence="6">4.1.99.12</ecNumber>
    </recommendedName>
</protein>
<name>A0A0U3CDD9_9EURY</name>
<dbReference type="Pfam" id="PF00926">
    <property type="entry name" value="DHBP_synthase"/>
    <property type="match status" value="1"/>
</dbReference>
<comment type="similarity">
    <text evidence="6">Belongs to the DHBP synthase family.</text>
</comment>
<dbReference type="InterPro" id="IPR000422">
    <property type="entry name" value="DHBP_synthase_RibB"/>
</dbReference>
<dbReference type="RefSeq" id="WP_058738191.1">
    <property type="nucleotide sequence ID" value="NZ_CP011266.1"/>
</dbReference>
<sequence length="228" mass="25602">MNQETDLEKGFEALRQGKFILVYDNDDREGEIDMIIASEFVTPKSIATMRNDAGGLICNCISSKFCDEINLPFMVDIMAAATEKYPNLAELAPNDIPYDERSSFSIWVNHRKSFTGVTDHDRAMTISEMAKMFKDGKFDEFGKTFRSPGHVCLLRGAVDTVKNRRGHTEIGLAMCEMAGVTPVCVVCEMMDGETGQATSFDDAKKYAEENDLVLLRGNDIIKKYLEEY</sequence>
<keyword evidence="8" id="KW-1185">Reference proteome</keyword>
<dbReference type="PANTHER" id="PTHR21327:SF46">
    <property type="entry name" value="3,4-DIHYDROXY-2-BUTANONE 4-PHOSPHATE SYNTHASE"/>
    <property type="match status" value="1"/>
</dbReference>
<dbReference type="EMBL" id="CP011266">
    <property type="protein sequence ID" value="ALT67819.1"/>
    <property type="molecule type" value="Genomic_DNA"/>
</dbReference>
<evidence type="ECO:0000313" key="8">
    <source>
        <dbReference type="Proteomes" id="UP000067738"/>
    </source>
</evidence>
<gene>
    <name evidence="7" type="primary">ribB</name>
    <name evidence="7" type="ORF">sm9_0009</name>
</gene>
<comment type="catalytic activity">
    <reaction evidence="6">
        <text>D-ribulose 5-phosphate = (2S)-2-hydroxy-3-oxobutyl phosphate + formate + H(+)</text>
        <dbReference type="Rhea" id="RHEA:18457"/>
        <dbReference type="ChEBI" id="CHEBI:15378"/>
        <dbReference type="ChEBI" id="CHEBI:15740"/>
        <dbReference type="ChEBI" id="CHEBI:58121"/>
        <dbReference type="ChEBI" id="CHEBI:58830"/>
        <dbReference type="EC" id="4.1.99.12"/>
    </reaction>
</comment>
<comment type="function">
    <text evidence="6">Catalyzes the conversion of D-ribulose 5-phosphate to formate and 3,4-dihydroxy-2-butanone 4-phosphate.</text>
</comment>
<dbReference type="GO" id="GO:0005829">
    <property type="term" value="C:cytosol"/>
    <property type="evidence" value="ECO:0007669"/>
    <property type="project" value="TreeGrafter"/>
</dbReference>
<keyword evidence="5 6" id="KW-0456">Lyase</keyword>
<dbReference type="PATRIC" id="fig|230361.4.peg.9"/>
<organism evidence="7 8">
    <name type="scientific">Methanobrevibacter millerae</name>
    <dbReference type="NCBI Taxonomy" id="230361"/>
    <lineage>
        <taxon>Archaea</taxon>
        <taxon>Methanobacteriati</taxon>
        <taxon>Methanobacteriota</taxon>
        <taxon>Methanomada group</taxon>
        <taxon>Methanobacteria</taxon>
        <taxon>Methanobacteriales</taxon>
        <taxon>Methanobacteriaceae</taxon>
        <taxon>Methanobrevibacter</taxon>
    </lineage>
</organism>
<reference evidence="7 8" key="1">
    <citation type="submission" date="2015-04" db="EMBL/GenBank/DDBJ databases">
        <title>The complete genome sequence of the rumen methanogen Methanobrevibacter millerae SM9.</title>
        <authorList>
            <person name="Leahy S.C."/>
            <person name="Kelly W.J."/>
            <person name="Pacheco D.M."/>
            <person name="Li D."/>
            <person name="Altermann E."/>
            <person name="Attwood G.T."/>
        </authorList>
    </citation>
    <scope>NUCLEOTIDE SEQUENCE [LARGE SCALE GENOMIC DNA]</scope>
    <source>
        <strain evidence="7 8">SM9</strain>
    </source>
</reference>
<dbReference type="AlphaFoldDB" id="A0A0U3CDD9"/>